<comment type="caution">
    <text evidence="2">The sequence shown here is derived from an EMBL/GenBank/DDBJ whole genome shotgun (WGS) entry which is preliminary data.</text>
</comment>
<evidence type="ECO:0000313" key="3">
    <source>
        <dbReference type="Proteomes" id="UP000051586"/>
    </source>
</evidence>
<dbReference type="STRING" id="1423745.GCA_001311215_01041"/>
<evidence type="ECO:0000313" key="2">
    <source>
        <dbReference type="EMBL" id="KRM92278.1"/>
    </source>
</evidence>
<dbReference type="Proteomes" id="UP000051586">
    <property type="component" value="Unassembled WGS sequence"/>
</dbReference>
<dbReference type="RefSeq" id="WP_035421240.1">
    <property type="nucleotide sequence ID" value="NZ_AYZI01000002.1"/>
</dbReference>
<organism evidence="2 3">
    <name type="scientific">Fructilactobacillus florum DSM 22689 = JCM 16035</name>
    <dbReference type="NCBI Taxonomy" id="1423745"/>
    <lineage>
        <taxon>Bacteria</taxon>
        <taxon>Bacillati</taxon>
        <taxon>Bacillota</taxon>
        <taxon>Bacilli</taxon>
        <taxon>Lactobacillales</taxon>
        <taxon>Lactobacillaceae</taxon>
        <taxon>Fructilactobacillus</taxon>
    </lineage>
</organism>
<dbReference type="EMBL" id="AYZI01000002">
    <property type="protein sequence ID" value="KRM92278.1"/>
    <property type="molecule type" value="Genomic_DNA"/>
</dbReference>
<dbReference type="AlphaFoldDB" id="A0A0R2CWP4"/>
<accession>A0A0R2CWP4</accession>
<name>A0A0R2CWP4_9LACO</name>
<evidence type="ECO:0000259" key="1">
    <source>
        <dbReference type="Pfam" id="PF14393"/>
    </source>
</evidence>
<feature type="domain" description="DUF4422" evidence="1">
    <location>
        <begin position="4"/>
        <end position="220"/>
    </location>
</feature>
<dbReference type="GO" id="GO:0016740">
    <property type="term" value="F:transferase activity"/>
    <property type="evidence" value="ECO:0007669"/>
    <property type="project" value="UniProtKB-KW"/>
</dbReference>
<sequence>MNNKILVATHKDAPMPTDPVYLPVLVGADFNQVDSRNYQPDNQGDNISAQNPNFNELTALYWAWKNLKQVDAVGLVHYRRLFSTGHQRSLEKVLSTAQVEKLLAKAPVVVPKRRHYVVETISSHYVHSHYKEPLIMTREVIAEQTPQYLSAFDQVMKRRSAHMFNMFIMKTSYFNDYCEWLFGTLFQVQARIDISSYSAQEARVFGYLSEILLDVWLTTNQVSYVECNWIQLGDRQLVKKAIGFLKRKFASDVGQDVTHY</sequence>
<keyword evidence="2" id="KW-0808">Transferase</keyword>
<dbReference type="InterPro" id="IPR025536">
    <property type="entry name" value="DUF4422"/>
</dbReference>
<reference evidence="2 3" key="1">
    <citation type="journal article" date="2015" name="Genome Announc.">
        <title>Expanding the biotechnology potential of lactobacilli through comparative genomics of 213 strains and associated genera.</title>
        <authorList>
            <person name="Sun Z."/>
            <person name="Harris H.M."/>
            <person name="McCann A."/>
            <person name="Guo C."/>
            <person name="Argimon S."/>
            <person name="Zhang W."/>
            <person name="Yang X."/>
            <person name="Jeffery I.B."/>
            <person name="Cooney J.C."/>
            <person name="Kagawa T.F."/>
            <person name="Liu W."/>
            <person name="Song Y."/>
            <person name="Salvetti E."/>
            <person name="Wrobel A."/>
            <person name="Rasinkangas P."/>
            <person name="Parkhill J."/>
            <person name="Rea M.C."/>
            <person name="O'Sullivan O."/>
            <person name="Ritari J."/>
            <person name="Douillard F.P."/>
            <person name="Paul Ross R."/>
            <person name="Yang R."/>
            <person name="Briner A.E."/>
            <person name="Felis G.E."/>
            <person name="de Vos W.M."/>
            <person name="Barrangou R."/>
            <person name="Klaenhammer T.R."/>
            <person name="Caufield P.W."/>
            <person name="Cui Y."/>
            <person name="Zhang H."/>
            <person name="O'Toole P.W."/>
        </authorList>
    </citation>
    <scope>NUCLEOTIDE SEQUENCE [LARGE SCALE GENOMIC DNA]</scope>
    <source>
        <strain evidence="2 3">DSM 22689</strain>
    </source>
</reference>
<protein>
    <submittedName>
        <fullName evidence="2">Lipopolysaccharide biosynthesis glycosyltransferase</fullName>
    </submittedName>
</protein>
<proteinExistence type="predicted"/>
<dbReference type="PATRIC" id="fig|1423745.4.peg.434"/>
<dbReference type="Pfam" id="PF14393">
    <property type="entry name" value="DUF4422"/>
    <property type="match status" value="1"/>
</dbReference>
<gene>
    <name evidence="2" type="ORF">FC87_GL000407</name>
</gene>